<proteinExistence type="predicted"/>
<organism evidence="2">
    <name type="scientific">Ixodes ricinus</name>
    <name type="common">Common tick</name>
    <name type="synonym">Acarus ricinus</name>
    <dbReference type="NCBI Taxonomy" id="34613"/>
    <lineage>
        <taxon>Eukaryota</taxon>
        <taxon>Metazoa</taxon>
        <taxon>Ecdysozoa</taxon>
        <taxon>Arthropoda</taxon>
        <taxon>Chelicerata</taxon>
        <taxon>Arachnida</taxon>
        <taxon>Acari</taxon>
        <taxon>Parasitiformes</taxon>
        <taxon>Ixodida</taxon>
        <taxon>Ixodoidea</taxon>
        <taxon>Ixodidae</taxon>
        <taxon>Ixodinae</taxon>
        <taxon>Ixodes</taxon>
    </lineage>
</organism>
<evidence type="ECO:0000313" key="2">
    <source>
        <dbReference type="EMBL" id="MXU94981.1"/>
    </source>
</evidence>
<evidence type="ECO:0000256" key="1">
    <source>
        <dbReference type="SAM" id="SignalP"/>
    </source>
</evidence>
<feature type="chain" id="PRO_5025433693" evidence="1">
    <location>
        <begin position="23"/>
        <end position="175"/>
    </location>
</feature>
<feature type="signal peptide" evidence="1">
    <location>
        <begin position="1"/>
        <end position="22"/>
    </location>
</feature>
<accession>A0A6B0UZL8</accession>
<name>A0A6B0UZL8_IXORI</name>
<protein>
    <submittedName>
        <fullName evidence="2">Putative secreted protein</fullName>
    </submittedName>
</protein>
<sequence length="175" mass="19102">MKAMLSSFILLFLHGLLPASLGTSPKPIAALLYPFAFQCPSDVPTPPALFYRPFASLLTGFLTLRALGPPKKATTLPAFHHTTALPTLGLKWTFKSLLSVVAHLPIHVNHPETHLSSQSLDVLVCGYHGSLNVNALPPHLWHSADMALCRYVVRCRPQVPHFPARLLPHPSSIPS</sequence>
<dbReference type="AlphaFoldDB" id="A0A6B0UZL8"/>
<keyword evidence="1" id="KW-0732">Signal</keyword>
<reference evidence="2" key="1">
    <citation type="submission" date="2019-12" db="EMBL/GenBank/DDBJ databases">
        <title>An insight into the sialome of adult female Ixodes ricinus ticks feeding for 6 days.</title>
        <authorList>
            <person name="Perner J."/>
            <person name="Ribeiro J.M.C."/>
        </authorList>
    </citation>
    <scope>NUCLEOTIDE SEQUENCE</scope>
    <source>
        <strain evidence="2">Semi-engorged</strain>
        <tissue evidence="2">Salivary glands</tissue>
    </source>
</reference>
<dbReference type="EMBL" id="GIFC01012898">
    <property type="protein sequence ID" value="MXU94981.1"/>
    <property type="molecule type" value="Transcribed_RNA"/>
</dbReference>